<sequence length="203" mass="23135">MKVATTAVETNPIVLRMPPAWAMDDDQFFEFCQINRDLRIERTLDGKIIVMPPTGGETSQKNSNINFQLQLWNRQTKLGKVFDSSGGFKLPNGAESSPDASWVKKDRWEALTPQQRKKFIPLCPDFVIELRSPSDRVKSLKEKMEEYRSNGALLGWLIDPNSRQVYIYRPGVEVEQLDNPATVKGDESVLPGFVMVMEEVWEG</sequence>
<dbReference type="Pfam" id="PF05685">
    <property type="entry name" value="Uma2"/>
    <property type="match status" value="1"/>
</dbReference>
<dbReference type="RefSeq" id="WP_070394621.1">
    <property type="nucleotide sequence ID" value="NZ_CP017599.1"/>
</dbReference>
<organism evidence="2 3">
    <name type="scientific">Moorena producens PAL-8-15-08-1</name>
    <dbReference type="NCBI Taxonomy" id="1458985"/>
    <lineage>
        <taxon>Bacteria</taxon>
        <taxon>Bacillati</taxon>
        <taxon>Cyanobacteriota</taxon>
        <taxon>Cyanophyceae</taxon>
        <taxon>Coleofasciculales</taxon>
        <taxon>Coleofasciculaceae</taxon>
        <taxon>Moorena</taxon>
    </lineage>
</organism>
<feature type="domain" description="Putative restriction endonuclease" evidence="1">
    <location>
        <begin position="26"/>
        <end position="194"/>
    </location>
</feature>
<dbReference type="EMBL" id="CP017599">
    <property type="protein sequence ID" value="AOX02200.1"/>
    <property type="molecule type" value="Genomic_DNA"/>
</dbReference>
<evidence type="ECO:0000313" key="3">
    <source>
        <dbReference type="Proteomes" id="UP000177870"/>
    </source>
</evidence>
<dbReference type="CDD" id="cd06260">
    <property type="entry name" value="DUF820-like"/>
    <property type="match status" value="1"/>
</dbReference>
<dbReference type="Gene3D" id="3.90.1570.10">
    <property type="entry name" value="tt1808, chain A"/>
    <property type="match status" value="1"/>
</dbReference>
<dbReference type="AlphaFoldDB" id="A0A1D8TX22"/>
<dbReference type="SUPFAM" id="SSF52980">
    <property type="entry name" value="Restriction endonuclease-like"/>
    <property type="match status" value="1"/>
</dbReference>
<dbReference type="KEGG" id="mpro:BJP34_24635"/>
<proteinExistence type="predicted"/>
<dbReference type="PANTHER" id="PTHR34107">
    <property type="entry name" value="SLL0198 PROTEIN-RELATED"/>
    <property type="match status" value="1"/>
</dbReference>
<dbReference type="PANTHER" id="PTHR34107:SF7">
    <property type="entry name" value="SLR2092 PROTEIN"/>
    <property type="match status" value="1"/>
</dbReference>
<dbReference type="InterPro" id="IPR012296">
    <property type="entry name" value="Nuclease_put_TT1808"/>
</dbReference>
<dbReference type="InterPro" id="IPR011335">
    <property type="entry name" value="Restrct_endonuc-II-like"/>
</dbReference>
<evidence type="ECO:0000313" key="2">
    <source>
        <dbReference type="EMBL" id="AOX02200.1"/>
    </source>
</evidence>
<reference evidence="3" key="1">
    <citation type="submission" date="2016-10" db="EMBL/GenBank/DDBJ databases">
        <title>Comparative genomics uncovers the prolific and rare metabolic potential of the cyanobacterial genus Moorea.</title>
        <authorList>
            <person name="Leao T."/>
            <person name="Castelao G."/>
            <person name="Korobeynikov A."/>
            <person name="Monroe E.A."/>
            <person name="Podell S."/>
            <person name="Glukhov E."/>
            <person name="Allen E."/>
            <person name="Gerwick W.H."/>
            <person name="Gerwick L."/>
        </authorList>
    </citation>
    <scope>NUCLEOTIDE SEQUENCE [LARGE SCALE GENOMIC DNA]</scope>
    <source>
        <strain evidence="3">PAL-8-15-08-1</strain>
    </source>
</reference>
<dbReference type="Proteomes" id="UP000177870">
    <property type="component" value="Chromosome"/>
</dbReference>
<name>A0A1D8TX22_9CYAN</name>
<protein>
    <recommendedName>
        <fullName evidence="1">Putative restriction endonuclease domain-containing protein</fullName>
    </recommendedName>
</protein>
<gene>
    <name evidence="2" type="ORF">BJP34_24635</name>
</gene>
<evidence type="ECO:0000259" key="1">
    <source>
        <dbReference type="Pfam" id="PF05685"/>
    </source>
</evidence>
<accession>A0A1D8TX22</accession>
<dbReference type="InterPro" id="IPR008538">
    <property type="entry name" value="Uma2"/>
</dbReference>